<feature type="region of interest" description="Disordered" evidence="1">
    <location>
        <begin position="81"/>
        <end position="110"/>
    </location>
</feature>
<feature type="compositionally biased region" description="Basic residues" evidence="1">
    <location>
        <begin position="82"/>
        <end position="109"/>
    </location>
</feature>
<reference evidence="3" key="1">
    <citation type="submission" date="2024-07" db="EMBL/GenBank/DDBJ databases">
        <title>Two chromosome-level genome assemblies of Korean endemic species Abeliophyllum distichum and Forsythia ovata (Oleaceae).</title>
        <authorList>
            <person name="Jang H."/>
        </authorList>
    </citation>
    <scope>NUCLEOTIDE SEQUENCE [LARGE SCALE GENOMIC DNA]</scope>
</reference>
<dbReference type="EMBL" id="JBFOLJ010000004">
    <property type="protein sequence ID" value="KAL2544159.1"/>
    <property type="molecule type" value="Genomic_DNA"/>
</dbReference>
<gene>
    <name evidence="2" type="ORF">Fot_13392</name>
</gene>
<keyword evidence="3" id="KW-1185">Reference proteome</keyword>
<feature type="region of interest" description="Disordered" evidence="1">
    <location>
        <begin position="15"/>
        <end position="35"/>
    </location>
</feature>
<evidence type="ECO:0000256" key="1">
    <source>
        <dbReference type="SAM" id="MobiDB-lite"/>
    </source>
</evidence>
<protein>
    <submittedName>
        <fullName evidence="2">Uncharacterized protein</fullName>
    </submittedName>
</protein>
<dbReference type="AlphaFoldDB" id="A0ABD1W3D2"/>
<organism evidence="2 3">
    <name type="scientific">Forsythia ovata</name>
    <dbReference type="NCBI Taxonomy" id="205694"/>
    <lineage>
        <taxon>Eukaryota</taxon>
        <taxon>Viridiplantae</taxon>
        <taxon>Streptophyta</taxon>
        <taxon>Embryophyta</taxon>
        <taxon>Tracheophyta</taxon>
        <taxon>Spermatophyta</taxon>
        <taxon>Magnoliopsida</taxon>
        <taxon>eudicotyledons</taxon>
        <taxon>Gunneridae</taxon>
        <taxon>Pentapetalae</taxon>
        <taxon>asterids</taxon>
        <taxon>lamiids</taxon>
        <taxon>Lamiales</taxon>
        <taxon>Oleaceae</taxon>
        <taxon>Forsythieae</taxon>
        <taxon>Forsythia</taxon>
    </lineage>
</organism>
<dbReference type="Proteomes" id="UP001604277">
    <property type="component" value="Unassembled WGS sequence"/>
</dbReference>
<feature type="compositionally biased region" description="Low complexity" evidence="1">
    <location>
        <begin position="20"/>
        <end position="30"/>
    </location>
</feature>
<comment type="caution">
    <text evidence="2">The sequence shown here is derived from an EMBL/GenBank/DDBJ whole genome shotgun (WGS) entry which is preliminary data.</text>
</comment>
<accession>A0ABD1W3D2</accession>
<evidence type="ECO:0000313" key="2">
    <source>
        <dbReference type="EMBL" id="KAL2544159.1"/>
    </source>
</evidence>
<evidence type="ECO:0000313" key="3">
    <source>
        <dbReference type="Proteomes" id="UP001604277"/>
    </source>
</evidence>
<name>A0ABD1W3D2_9LAMI</name>
<sequence>MNRDEKFQQQWEFRRRVDNVDSSSDDSGSNWTGEQVHIKHKLVPSIILPENDEVSDTPKSGQKNQLNTNTWVDFHSVESMKKITKSSKKKNARKSKFKRHSNKEKKVRKRDVSTQEMVMLDDFKIFTDSLIEELRVARENMFTRMKGEVRKLVGSRSFFRPRKKDGGRSQKNEVWLQNEIESGVKSQNCYGALTSGYVKRKVASDANKFSEAVEEVENRDQVLAVTTTIKPHTDKRLSTKIPMSLVEDSNVVPKQLRNHGNGLLLNDHMKSGLARNKVEMGRSLNGENNQAFQPEEQFQSFSHFSSQRIGFPGQSCSKTSSVGVGFPVPLHQRLENGSNIIQKIYSKDPLQANSNVGPRMNHGITRFSMGSSALPKCFSANSISSLTNYKTDGDFVSMRSQDIGDGQFT</sequence>
<proteinExistence type="predicted"/>